<name>A0A2G8RAE4_9RHOB</name>
<feature type="transmembrane region" description="Helical" evidence="6">
    <location>
        <begin position="120"/>
        <end position="141"/>
    </location>
</feature>
<protein>
    <recommendedName>
        <fullName evidence="7">EamA domain-containing protein</fullName>
    </recommendedName>
</protein>
<dbReference type="GO" id="GO:0016020">
    <property type="term" value="C:membrane"/>
    <property type="evidence" value="ECO:0007669"/>
    <property type="project" value="UniProtKB-SubCell"/>
</dbReference>
<feature type="transmembrane region" description="Helical" evidence="6">
    <location>
        <begin position="208"/>
        <end position="229"/>
    </location>
</feature>
<keyword evidence="5 6" id="KW-0472">Membrane</keyword>
<feature type="transmembrane region" description="Helical" evidence="6">
    <location>
        <begin position="236"/>
        <end position="257"/>
    </location>
</feature>
<dbReference type="SUPFAM" id="SSF103481">
    <property type="entry name" value="Multidrug resistance efflux transporter EmrE"/>
    <property type="match status" value="2"/>
</dbReference>
<evidence type="ECO:0000256" key="2">
    <source>
        <dbReference type="ARBA" id="ARBA00007362"/>
    </source>
</evidence>
<evidence type="ECO:0000256" key="1">
    <source>
        <dbReference type="ARBA" id="ARBA00004141"/>
    </source>
</evidence>
<comment type="similarity">
    <text evidence="2">Belongs to the EamA transporter family.</text>
</comment>
<comment type="caution">
    <text evidence="8">The sequence shown here is derived from an EMBL/GenBank/DDBJ whole genome shotgun (WGS) entry which is preliminary data.</text>
</comment>
<evidence type="ECO:0000313" key="8">
    <source>
        <dbReference type="EMBL" id="PIL18536.1"/>
    </source>
</evidence>
<dbReference type="PANTHER" id="PTHR32322:SF2">
    <property type="entry name" value="EAMA DOMAIN-CONTAINING PROTEIN"/>
    <property type="match status" value="1"/>
</dbReference>
<keyword evidence="9" id="KW-1185">Reference proteome</keyword>
<dbReference type="InterPro" id="IPR050638">
    <property type="entry name" value="AA-Vitamin_Transporters"/>
</dbReference>
<accession>A0A2G8RAE4</accession>
<evidence type="ECO:0000313" key="9">
    <source>
        <dbReference type="Proteomes" id="UP000231259"/>
    </source>
</evidence>
<keyword evidence="4 6" id="KW-1133">Transmembrane helix</keyword>
<gene>
    <name evidence="8" type="ORF">P775_18350</name>
</gene>
<dbReference type="InterPro" id="IPR037185">
    <property type="entry name" value="EmrE-like"/>
</dbReference>
<feature type="transmembrane region" description="Helical" evidence="6">
    <location>
        <begin position="58"/>
        <end position="80"/>
    </location>
</feature>
<feature type="transmembrane region" description="Helical" evidence="6">
    <location>
        <begin position="177"/>
        <end position="196"/>
    </location>
</feature>
<evidence type="ECO:0000259" key="7">
    <source>
        <dbReference type="Pfam" id="PF00892"/>
    </source>
</evidence>
<feature type="transmembrane region" description="Helical" evidence="6">
    <location>
        <begin position="147"/>
        <end position="165"/>
    </location>
</feature>
<feature type="transmembrane region" description="Helical" evidence="6">
    <location>
        <begin position="26"/>
        <end position="46"/>
    </location>
</feature>
<feature type="transmembrane region" description="Helical" evidence="6">
    <location>
        <begin position="86"/>
        <end position="108"/>
    </location>
</feature>
<dbReference type="AlphaFoldDB" id="A0A2G8RAE4"/>
<sequence length="292" mass="31071">MVVSLGLVWGSTFVVIEVALRGITPFWLAAARISFAMLLMLMFWSLRGFPLFLSRARPWGRLALIGLLSSALPFTLLGWGQQYVTSGFAGVCMAAVALMVLPLAHVFLPGERMTLRRTTGFLIGFAGVSLLIGAEAFQSSGATLEPLGRLACLGAACCYAVSAVVMRRLPPMDPIGIATVPLIFGTLMVIPTAWVAEGPPPLPPAQTLLVLLFLGLIPTAAANMLRVLVIRSAGPVFMSLTNYQVPMWSVLLGVLLLGEPMRASLLAALALILMGVAISQWGALLRLFPAAR</sequence>
<organism evidence="8 9">
    <name type="scientific">Puniceibacterium antarcticum</name>
    <dbReference type="NCBI Taxonomy" id="1206336"/>
    <lineage>
        <taxon>Bacteria</taxon>
        <taxon>Pseudomonadati</taxon>
        <taxon>Pseudomonadota</taxon>
        <taxon>Alphaproteobacteria</taxon>
        <taxon>Rhodobacterales</taxon>
        <taxon>Paracoccaceae</taxon>
        <taxon>Puniceibacterium</taxon>
    </lineage>
</organism>
<feature type="domain" description="EamA" evidence="7">
    <location>
        <begin position="148"/>
        <end position="278"/>
    </location>
</feature>
<dbReference type="Proteomes" id="UP000231259">
    <property type="component" value="Unassembled WGS sequence"/>
</dbReference>
<dbReference type="PANTHER" id="PTHR32322">
    <property type="entry name" value="INNER MEMBRANE TRANSPORTER"/>
    <property type="match status" value="1"/>
</dbReference>
<evidence type="ECO:0000256" key="6">
    <source>
        <dbReference type="SAM" id="Phobius"/>
    </source>
</evidence>
<reference evidence="8 9" key="1">
    <citation type="submission" date="2013-09" db="EMBL/GenBank/DDBJ databases">
        <title>Genome sequencing of Phaeobacter antarcticus sp. nov. SM1211.</title>
        <authorList>
            <person name="Zhang X.-Y."/>
            <person name="Liu C."/>
            <person name="Chen X.-L."/>
            <person name="Xie B.-B."/>
            <person name="Qin Q.-L."/>
            <person name="Rong J.-C."/>
            <person name="Zhang Y.-Z."/>
        </authorList>
    </citation>
    <scope>NUCLEOTIDE SEQUENCE [LARGE SCALE GENOMIC DNA]</scope>
    <source>
        <strain evidence="8 9">SM1211</strain>
    </source>
</reference>
<feature type="transmembrane region" description="Helical" evidence="6">
    <location>
        <begin position="263"/>
        <end position="288"/>
    </location>
</feature>
<dbReference type="EMBL" id="AWWI01000121">
    <property type="protein sequence ID" value="PIL18536.1"/>
    <property type="molecule type" value="Genomic_DNA"/>
</dbReference>
<feature type="domain" description="EamA" evidence="7">
    <location>
        <begin position="2"/>
        <end position="132"/>
    </location>
</feature>
<keyword evidence="3 6" id="KW-0812">Transmembrane</keyword>
<evidence type="ECO:0000256" key="4">
    <source>
        <dbReference type="ARBA" id="ARBA00022989"/>
    </source>
</evidence>
<evidence type="ECO:0000256" key="3">
    <source>
        <dbReference type="ARBA" id="ARBA00022692"/>
    </source>
</evidence>
<proteinExistence type="inferred from homology"/>
<dbReference type="InterPro" id="IPR000620">
    <property type="entry name" value="EamA_dom"/>
</dbReference>
<dbReference type="Pfam" id="PF00892">
    <property type="entry name" value="EamA"/>
    <property type="match status" value="2"/>
</dbReference>
<evidence type="ECO:0000256" key="5">
    <source>
        <dbReference type="ARBA" id="ARBA00023136"/>
    </source>
</evidence>
<dbReference type="OrthoDB" id="9810556at2"/>
<comment type="subcellular location">
    <subcellularLocation>
        <location evidence="1">Membrane</location>
        <topology evidence="1">Multi-pass membrane protein</topology>
    </subcellularLocation>
</comment>